<feature type="region of interest" description="Disordered" evidence="1">
    <location>
        <begin position="1"/>
        <end position="22"/>
    </location>
</feature>
<comment type="caution">
    <text evidence="2">The sequence shown here is derived from an EMBL/GenBank/DDBJ whole genome shotgun (WGS) entry which is preliminary data.</text>
</comment>
<protein>
    <submittedName>
        <fullName evidence="2">Uncharacterized protein</fullName>
    </submittedName>
</protein>
<dbReference type="Proteomes" id="UP001633002">
    <property type="component" value="Unassembled WGS sequence"/>
</dbReference>
<name>A0ABD3GT20_9MARC</name>
<dbReference type="EMBL" id="JBJQOH010000007">
    <property type="protein sequence ID" value="KAL3680269.1"/>
    <property type="molecule type" value="Genomic_DNA"/>
</dbReference>
<proteinExistence type="predicted"/>
<gene>
    <name evidence="2" type="ORF">R1sor_023225</name>
</gene>
<keyword evidence="3" id="KW-1185">Reference proteome</keyword>
<organism evidence="2 3">
    <name type="scientific">Riccia sorocarpa</name>
    <dbReference type="NCBI Taxonomy" id="122646"/>
    <lineage>
        <taxon>Eukaryota</taxon>
        <taxon>Viridiplantae</taxon>
        <taxon>Streptophyta</taxon>
        <taxon>Embryophyta</taxon>
        <taxon>Marchantiophyta</taxon>
        <taxon>Marchantiopsida</taxon>
        <taxon>Marchantiidae</taxon>
        <taxon>Marchantiales</taxon>
        <taxon>Ricciaceae</taxon>
        <taxon>Riccia</taxon>
    </lineage>
</organism>
<dbReference type="AlphaFoldDB" id="A0ABD3GT20"/>
<evidence type="ECO:0000313" key="2">
    <source>
        <dbReference type="EMBL" id="KAL3680269.1"/>
    </source>
</evidence>
<evidence type="ECO:0000313" key="3">
    <source>
        <dbReference type="Proteomes" id="UP001633002"/>
    </source>
</evidence>
<reference evidence="2 3" key="1">
    <citation type="submission" date="2024-09" db="EMBL/GenBank/DDBJ databases">
        <title>Chromosome-scale assembly of Riccia sorocarpa.</title>
        <authorList>
            <person name="Paukszto L."/>
        </authorList>
    </citation>
    <scope>NUCLEOTIDE SEQUENCE [LARGE SCALE GENOMIC DNA]</scope>
    <source>
        <strain evidence="2">LP-2024</strain>
        <tissue evidence="2">Aerial parts of the thallus</tissue>
    </source>
</reference>
<feature type="compositionally biased region" description="Basic and acidic residues" evidence="1">
    <location>
        <begin position="1"/>
        <end position="16"/>
    </location>
</feature>
<evidence type="ECO:0000256" key="1">
    <source>
        <dbReference type="SAM" id="MobiDB-lite"/>
    </source>
</evidence>
<sequence>MDLRRDAGQQVHDHKFLQSRRSRLVKNRRMMNLTLALVDKRDNQTTRERVHSRGRDEGEALPVFIEAKKEEEEENDQLTGREQMINADVKWQRIANKLAKKSIIIGLNRFSTNEKS</sequence>
<accession>A0ABD3GT20</accession>